<dbReference type="EMBL" id="VCGU01000458">
    <property type="protein sequence ID" value="TRY63590.1"/>
    <property type="molecule type" value="Genomic_DNA"/>
</dbReference>
<proteinExistence type="predicted"/>
<reference evidence="2 3" key="1">
    <citation type="journal article" date="2018" name="Nat. Ecol. Evol.">
        <title>Genomic signatures of mitonuclear coevolution across populations of Tigriopus californicus.</title>
        <authorList>
            <person name="Barreto F.S."/>
            <person name="Watson E.T."/>
            <person name="Lima T.G."/>
            <person name="Willett C.S."/>
            <person name="Edmands S."/>
            <person name="Li W."/>
            <person name="Burton R.S."/>
        </authorList>
    </citation>
    <scope>NUCLEOTIDE SEQUENCE [LARGE SCALE GENOMIC DNA]</scope>
    <source>
        <strain evidence="2 3">San Diego</strain>
    </source>
</reference>
<feature type="region of interest" description="Disordered" evidence="1">
    <location>
        <begin position="332"/>
        <end position="351"/>
    </location>
</feature>
<protein>
    <submittedName>
        <fullName evidence="2">Uncharacterized protein</fullName>
    </submittedName>
</protein>
<accession>A0A553NDR8</accession>
<dbReference type="Proteomes" id="UP000318571">
    <property type="component" value="Chromosome 10"/>
</dbReference>
<dbReference type="AlphaFoldDB" id="A0A553NDR8"/>
<gene>
    <name evidence="2" type="ORF">TCAL_03879</name>
</gene>
<feature type="region of interest" description="Disordered" evidence="1">
    <location>
        <begin position="375"/>
        <end position="401"/>
    </location>
</feature>
<name>A0A553NDR8_TIGCA</name>
<sequence>MNTWVEEWLRSSTFCRRSKGFAWLVTLYLVLISQNWASATGMDVYGEESMPSEISEIHRNDGNVELAHVLYTNRDPWADFRDKKNMFLRSTRSSPTGSIVAIKKEVSPIVSWLSLNPVLKSRRVAAYPKRSDHMLTRALREEPTGTMSGDSDLFMTRWGPIRVYGNNPSPRQVDLALMRLSSRARALPEGTIVNRVSRSRPRFPEAKRQIGNGMWTRSLRSPDNQDMWMRSLKRFDEDMYMRSLRSTQLSPAKEILRPTRGDDMLTRSLRSGSTALNDMLARSLKKRKSAPSTTHSIAQRGDEILIRSLRSMDSSSTDHLLFKDEDQINRELRSKNTRQGRAGDSSDMLTRSLRSNPLKTLSFNDLSAQPMAISASPSEEEQVAQQVAQQEADEPDEAETAFSRKWEVARAKLGEHPQELAKLFLRLSKDRHHS</sequence>
<keyword evidence="3" id="KW-1185">Reference proteome</keyword>
<evidence type="ECO:0000256" key="1">
    <source>
        <dbReference type="SAM" id="MobiDB-lite"/>
    </source>
</evidence>
<evidence type="ECO:0000313" key="2">
    <source>
        <dbReference type="EMBL" id="TRY63590.1"/>
    </source>
</evidence>
<evidence type="ECO:0000313" key="3">
    <source>
        <dbReference type="Proteomes" id="UP000318571"/>
    </source>
</evidence>
<comment type="caution">
    <text evidence="2">The sequence shown here is derived from an EMBL/GenBank/DDBJ whole genome shotgun (WGS) entry which is preliminary data.</text>
</comment>
<organism evidence="2 3">
    <name type="scientific">Tigriopus californicus</name>
    <name type="common">Marine copepod</name>
    <dbReference type="NCBI Taxonomy" id="6832"/>
    <lineage>
        <taxon>Eukaryota</taxon>
        <taxon>Metazoa</taxon>
        <taxon>Ecdysozoa</taxon>
        <taxon>Arthropoda</taxon>
        <taxon>Crustacea</taxon>
        <taxon>Multicrustacea</taxon>
        <taxon>Hexanauplia</taxon>
        <taxon>Copepoda</taxon>
        <taxon>Harpacticoida</taxon>
        <taxon>Harpacticidae</taxon>
        <taxon>Tigriopus</taxon>
    </lineage>
</organism>